<dbReference type="Proteomes" id="UP001320831">
    <property type="component" value="Unassembled WGS sequence"/>
</dbReference>
<dbReference type="Gene3D" id="3.40.190.10">
    <property type="entry name" value="Periplasmic binding protein-like II"/>
    <property type="match status" value="2"/>
</dbReference>
<evidence type="ECO:0000256" key="3">
    <source>
        <dbReference type="ARBA" id="ARBA00022729"/>
    </source>
</evidence>
<evidence type="ECO:0000256" key="4">
    <source>
        <dbReference type="ARBA" id="ARBA00022764"/>
    </source>
</evidence>
<keyword evidence="4" id="KW-0574">Periplasm</keyword>
<name>A0ABT2LWT5_9HYPH</name>
<evidence type="ECO:0000256" key="5">
    <source>
        <dbReference type="SAM" id="SignalP"/>
    </source>
</evidence>
<evidence type="ECO:0000313" key="7">
    <source>
        <dbReference type="Proteomes" id="UP001320831"/>
    </source>
</evidence>
<keyword evidence="2" id="KW-0813">Transport</keyword>
<evidence type="ECO:0000313" key="6">
    <source>
        <dbReference type="EMBL" id="MCT7378058.1"/>
    </source>
</evidence>
<dbReference type="EMBL" id="JAOCZP010000011">
    <property type="protein sequence ID" value="MCT7378058.1"/>
    <property type="molecule type" value="Genomic_DNA"/>
</dbReference>
<accession>A0ABT2LWT5</accession>
<organism evidence="6 7">
    <name type="scientific">Chelativorans salis</name>
    <dbReference type="NCBI Taxonomy" id="2978478"/>
    <lineage>
        <taxon>Bacteria</taxon>
        <taxon>Pseudomonadati</taxon>
        <taxon>Pseudomonadota</taxon>
        <taxon>Alphaproteobacteria</taxon>
        <taxon>Hyphomicrobiales</taxon>
        <taxon>Phyllobacteriaceae</taxon>
        <taxon>Chelativorans</taxon>
    </lineage>
</organism>
<gene>
    <name evidence="6" type="ORF">N5A92_23855</name>
</gene>
<feature type="signal peptide" evidence="5">
    <location>
        <begin position="1"/>
        <end position="24"/>
    </location>
</feature>
<comment type="caution">
    <text evidence="6">The sequence shown here is derived from an EMBL/GenBank/DDBJ whole genome shotgun (WGS) entry which is preliminary data.</text>
</comment>
<comment type="similarity">
    <text evidence="1">Belongs to the bacterial solute-binding protein 1 family.</text>
</comment>
<protein>
    <submittedName>
        <fullName evidence="6">Extracellular solute-binding protein</fullName>
    </submittedName>
</protein>
<feature type="chain" id="PRO_5046191999" evidence="5">
    <location>
        <begin position="25"/>
        <end position="434"/>
    </location>
</feature>
<dbReference type="SUPFAM" id="SSF53850">
    <property type="entry name" value="Periplasmic binding protein-like II"/>
    <property type="match status" value="1"/>
</dbReference>
<dbReference type="InterPro" id="IPR006059">
    <property type="entry name" value="SBP"/>
</dbReference>
<dbReference type="Pfam" id="PF01547">
    <property type="entry name" value="SBP_bac_1"/>
    <property type="match status" value="1"/>
</dbReference>
<sequence>MKKLFPSTLLAGTVLAGFVATAGAQELVTTDRVGSPDAPNVLTMRANPNQSTNSPSPEQKAAFEKVWQEFAEAHPDWQIQFEFFGQDIGGEHARLLEQARAGRAPDCVTVDSFQLALFIDNGVLKPLDDYFSQEEIDDLFPFIREGVTGPDGSIYAWWWGTDLRVLYRNTEIVPEAPQTWEELQAAALKATESGIEGVLFNGGRWEGTTFDWLANFWAQGGSLVDDSGKPIFGEGENREKMLTAINYFKGLVDSGAAPKRVATIKDYNDFNAAAIAGSAAMFFGGHWQHFQLMEAMPEAEFAKWDVSELPGPSADERSTGTGGWTVAAFSDDPAKVEMCANVMREVYMGPANEVIGDLPTRESLFASLPKFQDPYFGKLKEYLVNGHARPGVPIYPEISNQIQIMMGEVLSGTKEPEAALDGAWNRVMDAYGKL</sequence>
<dbReference type="PANTHER" id="PTHR30061:SF50">
    <property type="entry name" value="MALTOSE_MALTODEXTRIN-BINDING PERIPLASMIC PROTEIN"/>
    <property type="match status" value="1"/>
</dbReference>
<dbReference type="RefSeq" id="WP_260906852.1">
    <property type="nucleotide sequence ID" value="NZ_JAOCZP010000011.1"/>
</dbReference>
<evidence type="ECO:0000256" key="1">
    <source>
        <dbReference type="ARBA" id="ARBA00008520"/>
    </source>
</evidence>
<keyword evidence="7" id="KW-1185">Reference proteome</keyword>
<dbReference type="PANTHER" id="PTHR30061">
    <property type="entry name" value="MALTOSE-BINDING PERIPLASMIC PROTEIN"/>
    <property type="match status" value="1"/>
</dbReference>
<proteinExistence type="inferred from homology"/>
<reference evidence="6 7" key="1">
    <citation type="submission" date="2022-09" db="EMBL/GenBank/DDBJ databases">
        <title>Chelativorans salina sp. nov., a novel slightly halophilic bacterium isolated from a saline lake sediment enrichment.</title>
        <authorList>
            <person name="Gao L."/>
            <person name="Fang B.-Z."/>
            <person name="Li W.-J."/>
        </authorList>
    </citation>
    <scope>NUCLEOTIDE SEQUENCE [LARGE SCALE GENOMIC DNA]</scope>
    <source>
        <strain evidence="6 7">EGI FJ00035</strain>
    </source>
</reference>
<keyword evidence="3 5" id="KW-0732">Signal</keyword>
<evidence type="ECO:0000256" key="2">
    <source>
        <dbReference type="ARBA" id="ARBA00022448"/>
    </source>
</evidence>